<evidence type="ECO:0000256" key="1">
    <source>
        <dbReference type="SAM" id="SignalP"/>
    </source>
</evidence>
<dbReference type="KEGG" id="psco:LY89DRAFT_688616"/>
<evidence type="ECO:0000313" key="2">
    <source>
        <dbReference type="EMBL" id="KUJ12151.1"/>
    </source>
</evidence>
<dbReference type="GeneID" id="28825465"/>
<sequence>MHLKTPLLCAAALLSSAISASPTPGFNGLFEYAELDQYNTTEWYLDFPPPPKNFITNTHNHSTLNEDGSGRIYHAKPYSRQCKNIDEKTTSFSYYLALFTQAWGEFLHIMLDAGDMC</sequence>
<evidence type="ECO:0000313" key="3">
    <source>
        <dbReference type="Proteomes" id="UP000070700"/>
    </source>
</evidence>
<gene>
    <name evidence="2" type="ORF">LY89DRAFT_688616</name>
</gene>
<keyword evidence="1" id="KW-0732">Signal</keyword>
<feature type="chain" id="PRO_5008267514" evidence="1">
    <location>
        <begin position="21"/>
        <end position="117"/>
    </location>
</feature>
<dbReference type="InParanoid" id="A0A194WW06"/>
<feature type="signal peptide" evidence="1">
    <location>
        <begin position="1"/>
        <end position="20"/>
    </location>
</feature>
<dbReference type="AlphaFoldDB" id="A0A194WW06"/>
<organism evidence="2 3">
    <name type="scientific">Mollisia scopiformis</name>
    <name type="common">Conifer needle endophyte fungus</name>
    <name type="synonym">Phialocephala scopiformis</name>
    <dbReference type="NCBI Taxonomy" id="149040"/>
    <lineage>
        <taxon>Eukaryota</taxon>
        <taxon>Fungi</taxon>
        <taxon>Dikarya</taxon>
        <taxon>Ascomycota</taxon>
        <taxon>Pezizomycotina</taxon>
        <taxon>Leotiomycetes</taxon>
        <taxon>Helotiales</taxon>
        <taxon>Mollisiaceae</taxon>
        <taxon>Mollisia</taxon>
    </lineage>
</organism>
<reference evidence="2 3" key="1">
    <citation type="submission" date="2015-10" db="EMBL/GenBank/DDBJ databases">
        <title>Full genome of DAOMC 229536 Phialocephala scopiformis, a fungal endophyte of spruce producing the potent anti-insectan compound rugulosin.</title>
        <authorList>
            <consortium name="DOE Joint Genome Institute"/>
            <person name="Walker A.K."/>
            <person name="Frasz S.L."/>
            <person name="Seifert K.A."/>
            <person name="Miller J.D."/>
            <person name="Mondo S.J."/>
            <person name="Labutti K."/>
            <person name="Lipzen A."/>
            <person name="Dockter R."/>
            <person name="Kennedy M."/>
            <person name="Grigoriev I.V."/>
            <person name="Spatafora J.W."/>
        </authorList>
    </citation>
    <scope>NUCLEOTIDE SEQUENCE [LARGE SCALE GENOMIC DNA]</scope>
    <source>
        <strain evidence="2 3">CBS 120377</strain>
    </source>
</reference>
<name>A0A194WW06_MOLSC</name>
<protein>
    <submittedName>
        <fullName evidence="2">Uncharacterized protein</fullName>
    </submittedName>
</protein>
<dbReference type="RefSeq" id="XP_018066506.1">
    <property type="nucleotide sequence ID" value="XM_018215739.1"/>
</dbReference>
<accession>A0A194WW06</accession>
<dbReference type="Proteomes" id="UP000070700">
    <property type="component" value="Unassembled WGS sequence"/>
</dbReference>
<keyword evidence="3" id="KW-1185">Reference proteome</keyword>
<dbReference type="EMBL" id="KQ947425">
    <property type="protein sequence ID" value="KUJ12151.1"/>
    <property type="molecule type" value="Genomic_DNA"/>
</dbReference>
<proteinExistence type="predicted"/>